<keyword evidence="1" id="KW-0808">Transferase</keyword>
<keyword evidence="1" id="KW-0489">Methyltransferase</keyword>
<dbReference type="RefSeq" id="WP_151444128.1">
    <property type="nucleotide sequence ID" value="NZ_CABVOU010000039.1"/>
</dbReference>
<reference evidence="1 2" key="1">
    <citation type="submission" date="2019-09" db="EMBL/GenBank/DDBJ databases">
        <authorList>
            <person name="Criscuolo A."/>
        </authorList>
    </citation>
    <scope>NUCLEOTIDE SEQUENCE [LARGE SCALE GENOMIC DNA]</scope>
    <source>
        <strain evidence="2">3(2)</strain>
    </source>
</reference>
<dbReference type="InterPro" id="IPR029063">
    <property type="entry name" value="SAM-dependent_MTases_sf"/>
</dbReference>
<evidence type="ECO:0000313" key="1">
    <source>
        <dbReference type="EMBL" id="VVZ96322.1"/>
    </source>
</evidence>
<dbReference type="Gene3D" id="3.40.50.150">
    <property type="entry name" value="Vaccinia Virus protein VP39"/>
    <property type="match status" value="1"/>
</dbReference>
<name>A0A5K1IAT9_9GAMM</name>
<dbReference type="GO" id="GO:0032259">
    <property type="term" value="P:methylation"/>
    <property type="evidence" value="ECO:0007669"/>
    <property type="project" value="UniProtKB-KW"/>
</dbReference>
<protein>
    <submittedName>
        <fullName evidence="1">Demethylmenaquinone methyltransferase</fullName>
        <ecNumber evidence="1">2.1.1.163</ecNumber>
    </submittedName>
</protein>
<dbReference type="AlphaFoldDB" id="A0A5K1IAT9"/>
<dbReference type="SUPFAM" id="SSF53335">
    <property type="entry name" value="S-adenosyl-L-methionine-dependent methyltransferases"/>
    <property type="match status" value="1"/>
</dbReference>
<proteinExistence type="predicted"/>
<dbReference type="GO" id="GO:0043770">
    <property type="term" value="F:demethylmenaquinone methyltransferase activity"/>
    <property type="evidence" value="ECO:0007669"/>
    <property type="project" value="UniProtKB-EC"/>
</dbReference>
<organism evidence="1 2">
    <name type="scientific">Halomonas lysinitropha</name>
    <dbReference type="NCBI Taxonomy" id="2607506"/>
    <lineage>
        <taxon>Bacteria</taxon>
        <taxon>Pseudomonadati</taxon>
        <taxon>Pseudomonadota</taxon>
        <taxon>Gammaproteobacteria</taxon>
        <taxon>Oceanospirillales</taxon>
        <taxon>Halomonadaceae</taxon>
        <taxon>Halomonas</taxon>
    </lineage>
</organism>
<dbReference type="Proteomes" id="UP000326725">
    <property type="component" value="Unassembled WGS sequence"/>
</dbReference>
<dbReference type="CDD" id="cd02440">
    <property type="entry name" value="AdoMet_MTases"/>
    <property type="match status" value="1"/>
</dbReference>
<dbReference type="EC" id="2.1.1.163" evidence="1"/>
<evidence type="ECO:0000313" key="2">
    <source>
        <dbReference type="Proteomes" id="UP000326725"/>
    </source>
</evidence>
<dbReference type="PANTHER" id="PTHR43861">
    <property type="entry name" value="TRANS-ACONITATE 2-METHYLTRANSFERASE-RELATED"/>
    <property type="match status" value="1"/>
</dbReference>
<dbReference type="Pfam" id="PF01209">
    <property type="entry name" value="Ubie_methyltran"/>
    <property type="match status" value="1"/>
</dbReference>
<dbReference type="EMBL" id="CABVOU010000039">
    <property type="protein sequence ID" value="VVZ96322.1"/>
    <property type="molecule type" value="Genomic_DNA"/>
</dbReference>
<keyword evidence="2" id="KW-1185">Reference proteome</keyword>
<gene>
    <name evidence="1" type="primary">ubiE_2</name>
    <name evidence="1" type="ORF">HALO32_02418</name>
</gene>
<dbReference type="PANTHER" id="PTHR43861:SF1">
    <property type="entry name" value="TRANS-ACONITATE 2-METHYLTRANSFERASE"/>
    <property type="match status" value="1"/>
</dbReference>
<sequence length="288" mass="31480">MTVIAKEFDPIAFKETTRKQWDNAAQAWDQWGGLLNRWLGPATELMLDMTDVSRGRRVLDVAAGAGEQTLAVARRVGPEGYILATDLSEGILTLAAVNAIRAGYTHIDTRVVDGEMLDDLQDEPFDAVISRVGLIYFPDQLKALKGMRRCLKPGGRVGAMVYADAPANPFFSIPVGIIRRRAALPPPLPGQPGPFSLGDPDVLSQRLEEAGFHDIEIARVPAPLRMESALECMQFEQESFGALHQMLSGLSAVEQDDAWAEIEEALSQFEQDGKFEGPCEMLVAAATR</sequence>
<accession>A0A5K1IAT9</accession>